<feature type="domain" description="DNA/RNA-binding" evidence="9">
    <location>
        <begin position="194"/>
        <end position="398"/>
    </location>
</feature>
<name>A0A8C7LS86_ONCMY</name>
<dbReference type="GO" id="GO:0000184">
    <property type="term" value="P:nuclear-transcribed mRNA catabolic process, nonsense-mediated decay"/>
    <property type="evidence" value="ECO:0007669"/>
    <property type="project" value="UniProtKB-KW"/>
</dbReference>
<dbReference type="GO" id="GO:0005697">
    <property type="term" value="C:telomerase holoenzyme complex"/>
    <property type="evidence" value="ECO:0007669"/>
    <property type="project" value="TreeGrafter"/>
</dbReference>
<dbReference type="Gene3D" id="3.40.50.1010">
    <property type="entry name" value="5'-nuclease"/>
    <property type="match status" value="1"/>
</dbReference>
<feature type="region of interest" description="Disordered" evidence="8">
    <location>
        <begin position="661"/>
        <end position="724"/>
    </location>
</feature>
<feature type="compositionally biased region" description="Acidic residues" evidence="8">
    <location>
        <begin position="549"/>
        <end position="566"/>
    </location>
</feature>
<evidence type="ECO:0000256" key="6">
    <source>
        <dbReference type="RuleBase" id="RU369098"/>
    </source>
</evidence>
<dbReference type="Pfam" id="PF10374">
    <property type="entry name" value="EST1"/>
    <property type="match status" value="1"/>
</dbReference>
<keyword evidence="7" id="KW-0175">Coiled coil</keyword>
<feature type="domain" description="Telomerase activating protein Est1-like N-terminal" evidence="10">
    <location>
        <begin position="74"/>
        <end position="185"/>
    </location>
</feature>
<evidence type="ECO:0000256" key="5">
    <source>
        <dbReference type="ARBA" id="ARBA00023242"/>
    </source>
</evidence>
<accession>A0A8C7LS86</accession>
<reference evidence="12" key="2">
    <citation type="submission" date="2025-08" db="UniProtKB">
        <authorList>
            <consortium name="Ensembl"/>
        </authorList>
    </citation>
    <scope>IDENTIFICATION</scope>
</reference>
<evidence type="ECO:0000313" key="12">
    <source>
        <dbReference type="Ensembl" id="ENSOMYP00000003537.2"/>
    </source>
</evidence>
<feature type="region of interest" description="Disordered" evidence="8">
    <location>
        <begin position="406"/>
        <end position="634"/>
    </location>
</feature>
<evidence type="ECO:0000256" key="4">
    <source>
        <dbReference type="ARBA" id="ARBA00023161"/>
    </source>
</evidence>
<feature type="compositionally biased region" description="Basic and acidic residues" evidence="8">
    <location>
        <begin position="462"/>
        <end position="472"/>
    </location>
</feature>
<feature type="compositionally biased region" description="Low complexity" evidence="8">
    <location>
        <begin position="663"/>
        <end position="684"/>
    </location>
</feature>
<feature type="compositionally biased region" description="Acidic residues" evidence="8">
    <location>
        <begin position="493"/>
        <end position="509"/>
    </location>
</feature>
<protein>
    <recommendedName>
        <fullName evidence="6">Nonsense-mediated mRNA decay factor</fullName>
    </recommendedName>
</protein>
<keyword evidence="3" id="KW-0963">Cytoplasm</keyword>
<dbReference type="InterPro" id="IPR019458">
    <property type="entry name" value="Est1-like_N"/>
</dbReference>
<keyword evidence="5 6" id="KW-0539">Nucleus</keyword>
<feature type="compositionally biased region" description="Basic residues" evidence="8">
    <location>
        <begin position="473"/>
        <end position="488"/>
    </location>
</feature>
<keyword evidence="4 6" id="KW-0866">Nonsense-mediated mRNA decay</keyword>
<dbReference type="GO" id="GO:0042162">
    <property type="term" value="F:telomeric DNA binding"/>
    <property type="evidence" value="ECO:0007669"/>
    <property type="project" value="TreeGrafter"/>
</dbReference>
<keyword evidence="13" id="KW-1185">Reference proteome</keyword>
<feature type="compositionally biased region" description="Polar residues" evidence="8">
    <location>
        <begin position="715"/>
        <end position="724"/>
    </location>
</feature>
<dbReference type="CDD" id="cd09884">
    <property type="entry name" value="PIN_Smg5-like"/>
    <property type="match status" value="1"/>
</dbReference>
<evidence type="ECO:0000256" key="8">
    <source>
        <dbReference type="SAM" id="MobiDB-lite"/>
    </source>
</evidence>
<dbReference type="AlphaFoldDB" id="A0A8C7LS86"/>
<dbReference type="InterPro" id="IPR018834">
    <property type="entry name" value="DNA/RNA-bd_Est1-type"/>
</dbReference>
<dbReference type="PANTHER" id="PTHR15696:SF7">
    <property type="entry name" value="NONSENSE-MEDIATED MRNA DECAY FACTOR"/>
    <property type="match status" value="1"/>
</dbReference>
<reference evidence="12" key="3">
    <citation type="submission" date="2025-09" db="UniProtKB">
        <authorList>
            <consortium name="Ensembl"/>
        </authorList>
    </citation>
    <scope>IDENTIFICATION</scope>
</reference>
<dbReference type="InterPro" id="IPR045153">
    <property type="entry name" value="Est1/Ebs1-like"/>
</dbReference>
<feature type="compositionally biased region" description="Basic and acidic residues" evidence="8">
    <location>
        <begin position="422"/>
        <end position="437"/>
    </location>
</feature>
<feature type="coiled-coil region" evidence="7">
    <location>
        <begin position="886"/>
        <end position="929"/>
    </location>
</feature>
<comment type="function">
    <text evidence="6">Plays a role in nonsense-mediated mRNA decay.</text>
</comment>
<comment type="subcellular location">
    <subcellularLocation>
        <location evidence="2">Cytoplasm</location>
    </subcellularLocation>
    <subcellularLocation>
        <location evidence="1 6">Nucleus</location>
    </subcellularLocation>
</comment>
<evidence type="ECO:0000256" key="3">
    <source>
        <dbReference type="ARBA" id="ARBA00022490"/>
    </source>
</evidence>
<dbReference type="GO" id="GO:0070034">
    <property type="term" value="F:telomerase RNA binding"/>
    <property type="evidence" value="ECO:0007669"/>
    <property type="project" value="TreeGrafter"/>
</dbReference>
<gene>
    <name evidence="12" type="primary">smg5</name>
</gene>
<evidence type="ECO:0000259" key="10">
    <source>
        <dbReference type="Pfam" id="PF10374"/>
    </source>
</evidence>
<dbReference type="FunFam" id="3.40.50.1010:FF:000017">
    <property type="entry name" value="protein SMG5 isoform X2"/>
    <property type="match status" value="1"/>
</dbReference>
<dbReference type="GeneTree" id="ENSGT00940000154566"/>
<dbReference type="InterPro" id="IPR011990">
    <property type="entry name" value="TPR-like_helical_dom_sf"/>
</dbReference>
<organism evidence="12 13">
    <name type="scientific">Oncorhynchus mykiss</name>
    <name type="common">Rainbow trout</name>
    <name type="synonym">Salmo gairdneri</name>
    <dbReference type="NCBI Taxonomy" id="8022"/>
    <lineage>
        <taxon>Eukaryota</taxon>
        <taxon>Metazoa</taxon>
        <taxon>Chordata</taxon>
        <taxon>Craniata</taxon>
        <taxon>Vertebrata</taxon>
        <taxon>Euteleostomi</taxon>
        <taxon>Actinopterygii</taxon>
        <taxon>Neopterygii</taxon>
        <taxon>Teleostei</taxon>
        <taxon>Protacanthopterygii</taxon>
        <taxon>Salmoniformes</taxon>
        <taxon>Salmonidae</taxon>
        <taxon>Salmoninae</taxon>
        <taxon>Oncorhynchus</taxon>
    </lineage>
</organism>
<feature type="compositionally biased region" description="Basic and acidic residues" evidence="8">
    <location>
        <begin position="530"/>
        <end position="542"/>
    </location>
</feature>
<dbReference type="Proteomes" id="UP000694395">
    <property type="component" value="Chromosome 2"/>
</dbReference>
<evidence type="ECO:0000259" key="9">
    <source>
        <dbReference type="Pfam" id="PF10373"/>
    </source>
</evidence>
<feature type="domain" description="PIN" evidence="11">
    <location>
        <begin position="945"/>
        <end position="1023"/>
    </location>
</feature>
<dbReference type="Gene3D" id="1.25.40.10">
    <property type="entry name" value="Tetratricopeptide repeat domain"/>
    <property type="match status" value="1"/>
</dbReference>
<dbReference type="InterPro" id="IPR002716">
    <property type="entry name" value="PIN_dom"/>
</dbReference>
<evidence type="ECO:0000313" key="13">
    <source>
        <dbReference type="Proteomes" id="UP000694395"/>
    </source>
</evidence>
<reference evidence="12" key="1">
    <citation type="submission" date="2020-07" db="EMBL/GenBank/DDBJ databases">
        <title>A long reads based de novo assembly of the rainbow trout Arlee double haploid line genome.</title>
        <authorList>
            <person name="Gao G."/>
            <person name="Palti Y."/>
        </authorList>
    </citation>
    <scope>NUCLEOTIDE SEQUENCE [LARGE SCALE GENOMIC DNA]</scope>
</reference>
<dbReference type="Pfam" id="PF13638">
    <property type="entry name" value="PIN_4"/>
    <property type="match status" value="1"/>
</dbReference>
<dbReference type="Ensembl" id="ENSOMYT00000003966.2">
    <property type="protein sequence ID" value="ENSOMYP00000003537.2"/>
    <property type="gene ID" value="ENSOMYG00000001694.2"/>
</dbReference>
<dbReference type="SUPFAM" id="SSF48452">
    <property type="entry name" value="TPR-like"/>
    <property type="match status" value="1"/>
</dbReference>
<feature type="compositionally biased region" description="Acidic residues" evidence="8">
    <location>
        <begin position="578"/>
        <end position="587"/>
    </location>
</feature>
<evidence type="ECO:0000256" key="7">
    <source>
        <dbReference type="SAM" id="Coils"/>
    </source>
</evidence>
<dbReference type="PANTHER" id="PTHR15696">
    <property type="entry name" value="SMG-7 SUPPRESSOR WITH MORPHOLOGICAL EFFECT ON GENITALIA PROTEIN 7"/>
    <property type="match status" value="1"/>
</dbReference>
<evidence type="ECO:0000259" key="11">
    <source>
        <dbReference type="Pfam" id="PF13638"/>
    </source>
</evidence>
<evidence type="ECO:0000256" key="1">
    <source>
        <dbReference type="ARBA" id="ARBA00004123"/>
    </source>
</evidence>
<evidence type="ECO:0000256" key="2">
    <source>
        <dbReference type="ARBA" id="ARBA00004496"/>
    </source>
</evidence>
<proteinExistence type="predicted"/>
<dbReference type="Pfam" id="PF10373">
    <property type="entry name" value="EST1_DNA_bind"/>
    <property type="match status" value="1"/>
</dbReference>
<dbReference type="GO" id="GO:0005737">
    <property type="term" value="C:cytoplasm"/>
    <property type="evidence" value="ECO:0007669"/>
    <property type="project" value="UniProtKB-SubCell"/>
</dbReference>
<sequence length="1089" mass="122148">MSGPGQDSEPEAKVLLIKRLYRAVVESVHKLDVIIGSKSSYREVFKPENISLRNKLRELCVKLMFLHPVDYGRKAEELLWRKVYYEVIQVIKTHKKHIHSRSALECAYRTHLIAGVGFYQHLLLYIQSHYQLEMQDCIDWTHVTDPLIGRKKPVSATPKEMEWAQMACHRCLVYLGDLARYQNELAGVEAEQLSERFYHQALSVTPHVGMPFNQLGTLAGSKFYNVEATYYYLRCIQSETPFEGAYGNLKRLFDKAAKMYHQVKKQEMKKLSPSRQRSKDIKQLLVSFMYLQSLLQPKNSLLETELTSLCQSVLEDFNLVLFYLPSPPHGHEATSPSEEELEEHDSPCALLPDALIFKMVVTCLMVVHSLKRGGSKQYSASIAFTLALFSHLVNHVNIRLQAELEEGESQVPPLQTDNTDDSELRDPSDSLTSEERPLQNGSLDHEEDEGGHRSTLAQKAGVGERKAEEEKQKQKKYARLSMLRRRRATCKEDESDLSEGFESDEEEEEQRGCDDSGGASSGPPLTPAMLEKESKRGREHPTEGTWESGSEEDEEGGTAFDVETDSDMNSQESRSDLEDIEDSETPENLDTTTRGELQPGEDDEEQANSREDGDGDTPPTTNGPLLHSDPSISSNLQAMSSQLFQAKRCFRLAPTFSNVLLRPHSSSTNPTPTDPDASSTTPSQETPPPPGDSPCDAGPGTANGTNDNEVDSDSECSVHSNQSVHSEKTLSERLEILTNQGLIQVVKVFVDWLRTNTDIIVMCAQSSQSLWNRLSVLLNLLPDGNKMLEAELGLNTEVTELLSVCEQPGLVQSLLLPEDLALRHLPALNLAHRRLDYTRPRPSLSPVQECVVRVCCIRSFGHFLTNLQCNVLHFNPEAGIFTSITQSEQENLVQQAKAQIRMAEEEARRNRLMRDMAQLRLQLEVSQLEGSLQQPKTQSSMSPYLVPDSAALCQHLNLLRHLAGSGCFIIIIPRTVIDGLDHLKKENAGARDGIRFLESEFRKGNRFYESCKTLSQHLYKTVDSCRQLTVSQSNGDEDTAGMVTILTGHSVEDLCTRSVPMKSAVQAVATAGMELKNIVEFYRQWKEIG</sequence>